<evidence type="ECO:0000313" key="2">
    <source>
        <dbReference type="Proteomes" id="UP000501063"/>
    </source>
</evidence>
<protein>
    <submittedName>
        <fullName evidence="1">Uncharacterized protein</fullName>
    </submittedName>
</protein>
<dbReference type="RefSeq" id="WP_024764827.1">
    <property type="nucleotide sequence ID" value="NZ_CP049142.1"/>
</dbReference>
<dbReference type="EMBL" id="CP049142">
    <property type="protein sequence ID" value="QIE91608.1"/>
    <property type="molecule type" value="Genomic_DNA"/>
</dbReference>
<geneLocation type="plasmid" evidence="2">
    <name>ppnihbp1_1</name>
</geneLocation>
<dbReference type="KEGG" id="pnt:G5B91_35365"/>
<dbReference type="Proteomes" id="UP000501063">
    <property type="component" value="Plasmid pPniHBP1_1"/>
</dbReference>
<name>A0A6G6J8D3_PSENT</name>
<keyword evidence="1" id="KW-0614">Plasmid</keyword>
<accession>A0A6G6J8D3</accession>
<gene>
    <name evidence="1" type="ORF">G5B91_35365</name>
</gene>
<evidence type="ECO:0000313" key="1">
    <source>
        <dbReference type="EMBL" id="QIE91608.1"/>
    </source>
</evidence>
<proteinExistence type="predicted"/>
<dbReference type="AlphaFoldDB" id="A0A6G6J8D3"/>
<sequence length="248" mass="27567">MLSAELKSDYNLAWNTLLQRQAQVGATLRTMPIGSYVEVFGHALVFHRHIGQVVLFQIKARDNSLDFENPLYPCDADLGHDHVLEELEMLNAWLAAPVPAHFEPVTIDNGITASLINIARDSFLELNQLKHPEPSQLITAFNELAALVAMVGTVLSYYPAARITIGDRTYAVDGDYTLLNLSCNDRGSAKASASPDPATWDAWFNIQTTNVEQLEKLASEHREWLVSEAAQTLIASIPDHLRWTVEMA</sequence>
<organism evidence="1 2">
    <name type="scientific">Pseudomonas nitroreducens</name>
    <dbReference type="NCBI Taxonomy" id="46680"/>
    <lineage>
        <taxon>Bacteria</taxon>
        <taxon>Pseudomonadati</taxon>
        <taxon>Pseudomonadota</taxon>
        <taxon>Gammaproteobacteria</taxon>
        <taxon>Pseudomonadales</taxon>
        <taxon>Pseudomonadaceae</taxon>
        <taxon>Pseudomonas</taxon>
    </lineage>
</organism>
<reference evidence="1 2" key="1">
    <citation type="submission" date="2020-02" db="EMBL/GenBank/DDBJ databases">
        <title>Integrative conjugative elements (ICEs) and plasmids drive adaptation of Pseudomonas nitroreducens strain HBP1 to wastewater environment.</title>
        <authorList>
            <person name="Sentchilo V."/>
            <person name="Carraro N."/>
            <person name="Bertelli C."/>
            <person name="van der Meer J.R."/>
        </authorList>
    </citation>
    <scope>NUCLEOTIDE SEQUENCE [LARGE SCALE GENOMIC DNA]</scope>
    <source>
        <strain evidence="1 2">HBP1</strain>
        <plasmid evidence="2">ppnihbp1_1</plasmid>
    </source>
</reference>